<organism evidence="16 17">
    <name type="scientific">Bifidobacterium vespertilionis</name>
    <dbReference type="NCBI Taxonomy" id="2562524"/>
    <lineage>
        <taxon>Bacteria</taxon>
        <taxon>Bacillati</taxon>
        <taxon>Actinomycetota</taxon>
        <taxon>Actinomycetes</taxon>
        <taxon>Bifidobacteriales</taxon>
        <taxon>Bifidobacteriaceae</taxon>
        <taxon>Bifidobacterium</taxon>
    </lineage>
</organism>
<dbReference type="EMBL" id="RZOA01000001">
    <property type="protein sequence ID" value="KAA8824814.1"/>
    <property type="molecule type" value="Genomic_DNA"/>
</dbReference>
<keyword evidence="18" id="KW-1185">Reference proteome</keyword>
<dbReference type="AlphaFoldDB" id="A0A5J5E781"/>
<evidence type="ECO:0000256" key="2">
    <source>
        <dbReference type="ARBA" id="ARBA00004170"/>
    </source>
</evidence>
<evidence type="ECO:0000313" key="16">
    <source>
        <dbReference type="EMBL" id="KAA8824814.1"/>
    </source>
</evidence>
<dbReference type="Pfam" id="PF02910">
    <property type="entry name" value="Succ_DH_flav_C"/>
    <property type="match status" value="1"/>
</dbReference>
<dbReference type="GO" id="GO:0008177">
    <property type="term" value="F:succinate dehydrogenase (quinone) activity"/>
    <property type="evidence" value="ECO:0007669"/>
    <property type="project" value="UniProtKB-EC"/>
</dbReference>
<evidence type="ECO:0000313" key="17">
    <source>
        <dbReference type="Proteomes" id="UP000345527"/>
    </source>
</evidence>
<dbReference type="Proteomes" id="UP000374630">
    <property type="component" value="Unassembled WGS sequence"/>
</dbReference>
<reference evidence="17 18" key="1">
    <citation type="journal article" date="2019" name="Syst. Appl. Microbiol.">
        <title>Characterization of Bifidobacterium species in feaces of the Egyptian fruit bat: Description of B. vespertilionis sp. nov. and B. rousetti sp. nov.</title>
        <authorList>
            <person name="Modesto M."/>
            <person name="Satti M."/>
            <person name="Watanabe K."/>
            <person name="Puglisi E."/>
            <person name="Morelli L."/>
            <person name="Huang C.-H."/>
            <person name="Liou J.-S."/>
            <person name="Miyashita M."/>
            <person name="Tamura T."/>
            <person name="Saito S."/>
            <person name="Mori K."/>
            <person name="Huang L."/>
            <person name="Sciavilla P."/>
            <person name="Sandri C."/>
            <person name="Spiezio C."/>
            <person name="Vitali F."/>
            <person name="Cavalieri D."/>
            <person name="Perpetuini G."/>
            <person name="Tofalo R."/>
            <person name="Bonetti A."/>
            <person name="Arita M."/>
            <person name="Mattarelli P."/>
        </authorList>
    </citation>
    <scope>NUCLEOTIDE SEQUENCE [LARGE SCALE GENOMIC DNA]</scope>
    <source>
        <strain evidence="15 18">RST16</strain>
        <strain evidence="16 17">RST8</strain>
    </source>
</reference>
<evidence type="ECO:0000256" key="8">
    <source>
        <dbReference type="ARBA" id="ARBA00022982"/>
    </source>
</evidence>
<sequence length="648" mass="69251">MSPKQLEDMYDAVIVGAGAAGLSAALGLLRSEAIRDLKDQGLDPKILVISKLQPLRSHTGSAEGGIAASLGNIDRDDWHWHYYDTVKGGDWLVDQDAAELLAREAPATVIRLEHDGVAFSRTEDGHIAQRRFGGHTADFGGEPVRRAAYAADRVGHQILHSLWQQCVAEGVEFAEEWYVTDLVLDAGRTHVSGVVAYDTRNGETHAVHARNVMLATGGAGRLFRTTSNSWDLTGDGMALALAAGLQLEDAEFVQFHPTGLAHTGILLSEAARAEGGVLRNADGEAFMARYAPGHADLAARDVVSRSIMAEVDAGRGVTDPKDPDGPKGCVWLDMTGIDKDHMEAVLPQVVETIRDYANIDPSTQYVPVKPTAHYTMGGIPITTEGVVYRWLREDGSDPTAARHRRVPVKGLFAAGECSCVSVHGANRLGGNSLLDACLFGTRAGEAIAARIAENPVAQAELEGSDPLADDPYADLVDEAAKERKAMIADLLAPIDAGDDADADPLSNAASADANAAADGNPYALMAKLGAIMDRAVAVRCDADSIATALNALTGDLVPHVADLHAHSDSKVFNQELVAILEVRNLAMLAVTMLTATAARHESRGSLKRLDFPDRDDEKFLAHSMTDRAAEVSWQPVHIADYPPKTREY</sequence>
<evidence type="ECO:0000256" key="7">
    <source>
        <dbReference type="ARBA" id="ARBA00022827"/>
    </source>
</evidence>
<dbReference type="SUPFAM" id="SSF56425">
    <property type="entry name" value="Succinate dehydrogenase/fumarate reductase flavoprotein, catalytic domain"/>
    <property type="match status" value="1"/>
</dbReference>
<dbReference type="InterPro" id="IPR027477">
    <property type="entry name" value="Succ_DH/fumarate_Rdtase_cat_sf"/>
</dbReference>
<dbReference type="EMBL" id="RZNZ01000003">
    <property type="protein sequence ID" value="KAA8821734.1"/>
    <property type="molecule type" value="Genomic_DNA"/>
</dbReference>
<dbReference type="SUPFAM" id="SSF51905">
    <property type="entry name" value="FAD/NAD(P)-binding domain"/>
    <property type="match status" value="1"/>
</dbReference>
<evidence type="ECO:0000259" key="13">
    <source>
        <dbReference type="Pfam" id="PF00890"/>
    </source>
</evidence>
<comment type="caution">
    <text evidence="16">The sequence shown here is derived from an EMBL/GenBank/DDBJ whole genome shotgun (WGS) entry which is preliminary data.</text>
</comment>
<feature type="active site" description="Proton acceptor" evidence="12">
    <location>
        <position position="300"/>
    </location>
</feature>
<evidence type="ECO:0000313" key="15">
    <source>
        <dbReference type="EMBL" id="KAA8821734.1"/>
    </source>
</evidence>
<evidence type="ECO:0000256" key="1">
    <source>
        <dbReference type="ARBA" id="ARBA00001974"/>
    </source>
</evidence>
<dbReference type="FunFam" id="3.90.700.10:FF:000005">
    <property type="entry name" value="Succinate dehydrogenase flavoprotein subunit"/>
    <property type="match status" value="1"/>
</dbReference>
<dbReference type="PIRSF" id="PIRSF000171">
    <property type="entry name" value="SDHA_APRA_LASPO"/>
    <property type="match status" value="1"/>
</dbReference>
<dbReference type="Gene3D" id="3.90.700.10">
    <property type="entry name" value="Succinate dehydrogenase/fumarate reductase flavoprotein, catalytic domain"/>
    <property type="match status" value="1"/>
</dbReference>
<dbReference type="InterPro" id="IPR030664">
    <property type="entry name" value="SdhA/FrdA/AprA"/>
</dbReference>
<dbReference type="PROSITE" id="PS00504">
    <property type="entry name" value="FRD_SDH_FAD_BINDING"/>
    <property type="match status" value="1"/>
</dbReference>
<dbReference type="OrthoDB" id="9805351at2"/>
<evidence type="ECO:0000259" key="14">
    <source>
        <dbReference type="Pfam" id="PF02910"/>
    </source>
</evidence>
<keyword evidence="9" id="KW-0560">Oxidoreductase</keyword>
<comment type="catalytic activity">
    <reaction evidence="11">
        <text>a quinone + succinate = fumarate + a quinol</text>
        <dbReference type="Rhea" id="RHEA:40523"/>
        <dbReference type="ChEBI" id="CHEBI:24646"/>
        <dbReference type="ChEBI" id="CHEBI:29806"/>
        <dbReference type="ChEBI" id="CHEBI:30031"/>
        <dbReference type="ChEBI" id="CHEBI:132124"/>
        <dbReference type="EC" id="1.3.5.1"/>
    </reaction>
</comment>
<dbReference type="InterPro" id="IPR003953">
    <property type="entry name" value="FAD-dep_OxRdtase_2_FAD-bd"/>
</dbReference>
<keyword evidence="6" id="KW-0285">Flavoprotein</keyword>
<dbReference type="PANTHER" id="PTHR11632">
    <property type="entry name" value="SUCCINATE DEHYDROGENASE 2 FLAVOPROTEIN SUBUNIT"/>
    <property type="match status" value="1"/>
</dbReference>
<evidence type="ECO:0000313" key="18">
    <source>
        <dbReference type="Proteomes" id="UP000374630"/>
    </source>
</evidence>
<gene>
    <name evidence="16" type="ORF">EM848_00995</name>
    <name evidence="15" type="ORF">EMO90_03700</name>
</gene>
<name>A0A5J5E781_9BIFI</name>
<dbReference type="GO" id="GO:0033765">
    <property type="term" value="F:steroid dehydrogenase activity, acting on the CH-CH group of donors"/>
    <property type="evidence" value="ECO:0007669"/>
    <property type="project" value="UniProtKB-ARBA"/>
</dbReference>
<keyword evidence="5" id="KW-0813">Transport</keyword>
<feature type="domain" description="Fumarate reductase/succinate dehydrogenase flavoprotein-like C-terminal" evidence="14">
    <location>
        <begin position="526"/>
        <end position="648"/>
    </location>
</feature>
<keyword evidence="7" id="KW-0274">FAD</keyword>
<dbReference type="EC" id="1.3.5.1" evidence="4"/>
<dbReference type="InterPro" id="IPR037099">
    <property type="entry name" value="Fum_R/Succ_DH_flav-like_C_sf"/>
</dbReference>
<dbReference type="RefSeq" id="WP_150353136.1">
    <property type="nucleotide sequence ID" value="NZ_RZNZ01000003.1"/>
</dbReference>
<keyword evidence="10" id="KW-0472">Membrane</keyword>
<evidence type="ECO:0000256" key="9">
    <source>
        <dbReference type="ARBA" id="ARBA00023002"/>
    </source>
</evidence>
<dbReference type="InterPro" id="IPR036188">
    <property type="entry name" value="FAD/NAD-bd_sf"/>
</dbReference>
<comment type="cofactor">
    <cofactor evidence="1">
        <name>FAD</name>
        <dbReference type="ChEBI" id="CHEBI:57692"/>
    </cofactor>
</comment>
<evidence type="ECO:0000256" key="12">
    <source>
        <dbReference type="PIRSR" id="PIRSR000171-1"/>
    </source>
</evidence>
<keyword evidence="8" id="KW-0249">Electron transport</keyword>
<dbReference type="InterPro" id="IPR003952">
    <property type="entry name" value="FRD_SDH_FAD_BS"/>
</dbReference>
<dbReference type="Gene3D" id="1.20.58.100">
    <property type="entry name" value="Fumarate reductase/succinate dehydrogenase flavoprotein-like, C-terminal domain"/>
    <property type="match status" value="1"/>
</dbReference>
<evidence type="ECO:0000256" key="10">
    <source>
        <dbReference type="ARBA" id="ARBA00023136"/>
    </source>
</evidence>
<proteinExistence type="inferred from homology"/>
<evidence type="ECO:0000256" key="11">
    <source>
        <dbReference type="ARBA" id="ARBA00049220"/>
    </source>
</evidence>
<dbReference type="Gene3D" id="4.10.80.40">
    <property type="entry name" value="succinate dehydrogenase protein domain"/>
    <property type="match status" value="1"/>
</dbReference>
<comment type="similarity">
    <text evidence="3">Belongs to the FAD-dependent oxidoreductase 2 family. FRD/SDH subfamily.</text>
</comment>
<evidence type="ECO:0000256" key="6">
    <source>
        <dbReference type="ARBA" id="ARBA00022630"/>
    </source>
</evidence>
<evidence type="ECO:0000256" key="5">
    <source>
        <dbReference type="ARBA" id="ARBA00022448"/>
    </source>
</evidence>
<dbReference type="Pfam" id="PF00890">
    <property type="entry name" value="FAD_binding_2"/>
    <property type="match status" value="1"/>
</dbReference>
<dbReference type="Gene3D" id="3.50.50.60">
    <property type="entry name" value="FAD/NAD(P)-binding domain"/>
    <property type="match status" value="1"/>
</dbReference>
<comment type="subcellular location">
    <subcellularLocation>
        <location evidence="2">Membrane</location>
        <topology evidence="2">Peripheral membrane protein</topology>
    </subcellularLocation>
</comment>
<dbReference type="GO" id="GO:0005886">
    <property type="term" value="C:plasma membrane"/>
    <property type="evidence" value="ECO:0007669"/>
    <property type="project" value="TreeGrafter"/>
</dbReference>
<protein>
    <recommendedName>
        <fullName evidence="4">succinate dehydrogenase</fullName>
        <ecNumber evidence="4">1.3.5.1</ecNumber>
    </recommendedName>
</protein>
<dbReference type="GO" id="GO:0050660">
    <property type="term" value="F:flavin adenine dinucleotide binding"/>
    <property type="evidence" value="ECO:0007669"/>
    <property type="project" value="TreeGrafter"/>
</dbReference>
<dbReference type="GO" id="GO:0009055">
    <property type="term" value="F:electron transfer activity"/>
    <property type="evidence" value="ECO:0007669"/>
    <property type="project" value="TreeGrafter"/>
</dbReference>
<accession>A0A5J5E781</accession>
<dbReference type="PANTHER" id="PTHR11632:SF51">
    <property type="entry name" value="SUCCINATE DEHYDROGENASE [UBIQUINONE] FLAVOPROTEIN SUBUNIT, MITOCHONDRIAL"/>
    <property type="match status" value="1"/>
</dbReference>
<evidence type="ECO:0000256" key="3">
    <source>
        <dbReference type="ARBA" id="ARBA00008040"/>
    </source>
</evidence>
<evidence type="ECO:0000256" key="4">
    <source>
        <dbReference type="ARBA" id="ARBA00012792"/>
    </source>
</evidence>
<dbReference type="GO" id="GO:0009061">
    <property type="term" value="P:anaerobic respiration"/>
    <property type="evidence" value="ECO:0007669"/>
    <property type="project" value="TreeGrafter"/>
</dbReference>
<dbReference type="Proteomes" id="UP000345527">
    <property type="component" value="Unassembled WGS sequence"/>
</dbReference>
<feature type="domain" description="FAD-dependent oxidoreductase 2 FAD-binding" evidence="13">
    <location>
        <begin position="11"/>
        <end position="433"/>
    </location>
</feature>
<dbReference type="SUPFAM" id="SSF46977">
    <property type="entry name" value="Succinate dehydrogenase/fumarate reductase flavoprotein C-terminal domain"/>
    <property type="match status" value="1"/>
</dbReference>
<dbReference type="InterPro" id="IPR015939">
    <property type="entry name" value="Fum_Rdtase/Succ_DH_flav-like_C"/>
</dbReference>